<feature type="region of interest" description="Disordered" evidence="1">
    <location>
        <begin position="1"/>
        <end position="64"/>
    </location>
</feature>
<feature type="compositionally biased region" description="Basic and acidic residues" evidence="1">
    <location>
        <begin position="1"/>
        <end position="10"/>
    </location>
</feature>
<accession>A0A8H7WHQ3</accession>
<keyword evidence="3" id="KW-1185">Reference proteome</keyword>
<feature type="region of interest" description="Disordered" evidence="1">
    <location>
        <begin position="78"/>
        <end position="97"/>
    </location>
</feature>
<name>A0A8H7WHQ3_9HELO</name>
<feature type="compositionally biased region" description="Polar residues" evidence="1">
    <location>
        <begin position="30"/>
        <end position="60"/>
    </location>
</feature>
<reference evidence="2" key="1">
    <citation type="submission" date="2021-02" db="EMBL/GenBank/DDBJ databases">
        <title>Genome sequence Cadophora malorum strain M34.</title>
        <authorList>
            <person name="Stefanovic E."/>
            <person name="Vu D."/>
            <person name="Scully C."/>
            <person name="Dijksterhuis J."/>
            <person name="Roader J."/>
            <person name="Houbraken J."/>
        </authorList>
    </citation>
    <scope>NUCLEOTIDE SEQUENCE</scope>
    <source>
        <strain evidence="2">M34</strain>
    </source>
</reference>
<organism evidence="2 3">
    <name type="scientific">Cadophora malorum</name>
    <dbReference type="NCBI Taxonomy" id="108018"/>
    <lineage>
        <taxon>Eukaryota</taxon>
        <taxon>Fungi</taxon>
        <taxon>Dikarya</taxon>
        <taxon>Ascomycota</taxon>
        <taxon>Pezizomycotina</taxon>
        <taxon>Leotiomycetes</taxon>
        <taxon>Helotiales</taxon>
        <taxon>Ploettnerulaceae</taxon>
        <taxon>Cadophora</taxon>
    </lineage>
</organism>
<evidence type="ECO:0000313" key="2">
    <source>
        <dbReference type="EMBL" id="KAG4424969.1"/>
    </source>
</evidence>
<protein>
    <submittedName>
        <fullName evidence="2">Uncharacterized protein</fullName>
    </submittedName>
</protein>
<dbReference type="Proteomes" id="UP000664132">
    <property type="component" value="Unassembled WGS sequence"/>
</dbReference>
<comment type="caution">
    <text evidence="2">The sequence shown here is derived from an EMBL/GenBank/DDBJ whole genome shotgun (WGS) entry which is preliminary data.</text>
</comment>
<sequence>MSPKPPKEASSKSTSRASKKQDCQWRHSAMHSSSDTGTESPVLETTTMQRWMNETSQESPWNDIAEVQVRRERYEEGAVVGMGDNGTTAGTWGSKSN</sequence>
<proteinExistence type="predicted"/>
<feature type="compositionally biased region" description="Polar residues" evidence="1">
    <location>
        <begin position="85"/>
        <end position="97"/>
    </location>
</feature>
<dbReference type="EMBL" id="JAFJYH010000015">
    <property type="protein sequence ID" value="KAG4424969.1"/>
    <property type="molecule type" value="Genomic_DNA"/>
</dbReference>
<evidence type="ECO:0000256" key="1">
    <source>
        <dbReference type="SAM" id="MobiDB-lite"/>
    </source>
</evidence>
<gene>
    <name evidence="2" type="ORF">IFR04_001940</name>
</gene>
<dbReference type="AlphaFoldDB" id="A0A8H7WHQ3"/>
<evidence type="ECO:0000313" key="3">
    <source>
        <dbReference type="Proteomes" id="UP000664132"/>
    </source>
</evidence>